<sequence length="59" mass="6747">MKFNHQFYKTNSFLFGLALVLAPLIDLVSDHDPVGRLLDFGCQLFGVIFLIACLFKRRS</sequence>
<keyword evidence="1" id="KW-1133">Transmembrane helix</keyword>
<organism evidence="2 3">
    <name type="scientific">Limosilactobacillus panis DSM 6035</name>
    <dbReference type="NCBI Taxonomy" id="1423782"/>
    <lineage>
        <taxon>Bacteria</taxon>
        <taxon>Bacillati</taxon>
        <taxon>Bacillota</taxon>
        <taxon>Bacilli</taxon>
        <taxon>Lactobacillales</taxon>
        <taxon>Lactobacillaceae</taxon>
        <taxon>Limosilactobacillus</taxon>
    </lineage>
</organism>
<keyword evidence="1" id="KW-0472">Membrane</keyword>
<dbReference type="AlphaFoldDB" id="A0A0R1XJ78"/>
<feature type="transmembrane region" description="Helical" evidence="1">
    <location>
        <begin position="37"/>
        <end position="55"/>
    </location>
</feature>
<evidence type="ECO:0000313" key="3">
    <source>
        <dbReference type="Proteomes" id="UP000051412"/>
    </source>
</evidence>
<keyword evidence="1" id="KW-0812">Transmembrane</keyword>
<accession>A0A0R1XJ78</accession>
<gene>
    <name evidence="2" type="ORF">FD32_GL000394</name>
</gene>
<name>A0A0R1XJ78_9LACO</name>
<comment type="caution">
    <text evidence="2">The sequence shown here is derived from an EMBL/GenBank/DDBJ whole genome shotgun (WGS) entry which is preliminary data.</text>
</comment>
<proteinExistence type="predicted"/>
<protein>
    <submittedName>
        <fullName evidence="2">Uncharacterized protein</fullName>
    </submittedName>
</protein>
<dbReference type="OrthoDB" id="2326500at2"/>
<keyword evidence="3" id="KW-1185">Reference proteome</keyword>
<evidence type="ECO:0000313" key="2">
    <source>
        <dbReference type="EMBL" id="KRM30206.1"/>
    </source>
</evidence>
<evidence type="ECO:0000256" key="1">
    <source>
        <dbReference type="SAM" id="Phobius"/>
    </source>
</evidence>
<dbReference type="PATRIC" id="fig|1423782.4.peg.407"/>
<dbReference type="Proteomes" id="UP000051412">
    <property type="component" value="Unassembled WGS sequence"/>
</dbReference>
<dbReference type="RefSeq" id="WP_047768756.1">
    <property type="nucleotide sequence ID" value="NZ_AZGM01000013.1"/>
</dbReference>
<dbReference type="EMBL" id="AZGM01000013">
    <property type="protein sequence ID" value="KRM30206.1"/>
    <property type="molecule type" value="Genomic_DNA"/>
</dbReference>
<reference evidence="2 3" key="1">
    <citation type="journal article" date="2015" name="Genome Announc.">
        <title>Expanding the biotechnology potential of lactobacilli through comparative genomics of 213 strains and associated genera.</title>
        <authorList>
            <person name="Sun Z."/>
            <person name="Harris H.M."/>
            <person name="McCann A."/>
            <person name="Guo C."/>
            <person name="Argimon S."/>
            <person name="Zhang W."/>
            <person name="Yang X."/>
            <person name="Jeffery I.B."/>
            <person name="Cooney J.C."/>
            <person name="Kagawa T.F."/>
            <person name="Liu W."/>
            <person name="Song Y."/>
            <person name="Salvetti E."/>
            <person name="Wrobel A."/>
            <person name="Rasinkangas P."/>
            <person name="Parkhill J."/>
            <person name="Rea M.C."/>
            <person name="O'Sullivan O."/>
            <person name="Ritari J."/>
            <person name="Douillard F.P."/>
            <person name="Paul Ross R."/>
            <person name="Yang R."/>
            <person name="Briner A.E."/>
            <person name="Felis G.E."/>
            <person name="de Vos W.M."/>
            <person name="Barrangou R."/>
            <person name="Klaenhammer T.R."/>
            <person name="Caufield P.W."/>
            <person name="Cui Y."/>
            <person name="Zhang H."/>
            <person name="O'Toole P.W."/>
        </authorList>
    </citation>
    <scope>NUCLEOTIDE SEQUENCE [LARGE SCALE GENOMIC DNA]</scope>
    <source>
        <strain evidence="2 3">DSM 6035</strain>
    </source>
</reference>